<dbReference type="Pfam" id="PF08597">
    <property type="entry name" value="eIF3_subunit"/>
    <property type="match status" value="1"/>
</dbReference>
<evidence type="ECO:0000256" key="2">
    <source>
        <dbReference type="SAM" id="MobiDB-lite"/>
    </source>
</evidence>
<feature type="region of interest" description="Disordered" evidence="2">
    <location>
        <begin position="1"/>
        <end position="59"/>
    </location>
</feature>
<evidence type="ECO:0000313" key="4">
    <source>
        <dbReference type="Proteomes" id="UP000092462"/>
    </source>
</evidence>
<dbReference type="InterPro" id="IPR013906">
    <property type="entry name" value="eIF3j"/>
</dbReference>
<keyword evidence="1" id="KW-0175">Coiled coil</keyword>
<evidence type="ECO:0000256" key="1">
    <source>
        <dbReference type="SAM" id="Coils"/>
    </source>
</evidence>
<evidence type="ECO:0008006" key="5">
    <source>
        <dbReference type="Google" id="ProtNLM"/>
    </source>
</evidence>
<sequence length="151" mass="17937">MEDDWEQIAEKIDRVTIPPKNPNINKWEGEDEEDDVKDSWEDDEEKKDEEKVETKVTRTKPKKNLQEKIAEKESHCNEIRENKLEDYRKELESQQVEFLEKKIKNLEFIKKEQETLKLPQTVTEEQINQARQKLSQAIMQQKATTAASKGH</sequence>
<dbReference type="VEuPathDB" id="VectorBase:PPAI007719"/>
<feature type="compositionally biased region" description="Acidic residues" evidence="2">
    <location>
        <begin position="29"/>
        <end position="47"/>
    </location>
</feature>
<accession>A0A1B0DHT5</accession>
<protein>
    <recommendedName>
        <fullName evidence="5">Eukaryotic translation initiation factor 3 30 kDa subunit</fullName>
    </recommendedName>
</protein>
<name>A0A1B0DHT5_PHLPP</name>
<dbReference type="GO" id="GO:0005852">
    <property type="term" value="C:eukaryotic translation initiation factor 3 complex"/>
    <property type="evidence" value="ECO:0007669"/>
    <property type="project" value="InterPro"/>
</dbReference>
<dbReference type="GO" id="GO:0003743">
    <property type="term" value="F:translation initiation factor activity"/>
    <property type="evidence" value="ECO:0007669"/>
    <property type="project" value="InterPro"/>
</dbReference>
<dbReference type="VEuPathDB" id="VectorBase:PPAPM1_010718"/>
<reference evidence="3" key="1">
    <citation type="submission" date="2022-08" db="UniProtKB">
        <authorList>
            <consortium name="EnsemblMetazoa"/>
        </authorList>
    </citation>
    <scope>IDENTIFICATION</scope>
    <source>
        <strain evidence="3">Israel</strain>
    </source>
</reference>
<dbReference type="Proteomes" id="UP000092462">
    <property type="component" value="Unassembled WGS sequence"/>
</dbReference>
<dbReference type="AlphaFoldDB" id="A0A1B0DHT5"/>
<dbReference type="EMBL" id="AJVK01061554">
    <property type="status" value="NOT_ANNOTATED_CDS"/>
    <property type="molecule type" value="Genomic_DNA"/>
</dbReference>
<feature type="coiled-coil region" evidence="1">
    <location>
        <begin position="62"/>
        <end position="116"/>
    </location>
</feature>
<organism evidence="3 4">
    <name type="scientific">Phlebotomus papatasi</name>
    <name type="common">Sandfly</name>
    <dbReference type="NCBI Taxonomy" id="29031"/>
    <lineage>
        <taxon>Eukaryota</taxon>
        <taxon>Metazoa</taxon>
        <taxon>Ecdysozoa</taxon>
        <taxon>Arthropoda</taxon>
        <taxon>Hexapoda</taxon>
        <taxon>Insecta</taxon>
        <taxon>Pterygota</taxon>
        <taxon>Neoptera</taxon>
        <taxon>Endopterygota</taxon>
        <taxon>Diptera</taxon>
        <taxon>Nematocera</taxon>
        <taxon>Psychodoidea</taxon>
        <taxon>Psychodidae</taxon>
        <taxon>Phlebotomus</taxon>
        <taxon>Phlebotomus</taxon>
    </lineage>
</organism>
<keyword evidence="4" id="KW-1185">Reference proteome</keyword>
<evidence type="ECO:0000313" key="3">
    <source>
        <dbReference type="EnsemblMetazoa" id="PPAI007719-PA"/>
    </source>
</evidence>
<dbReference type="EnsemblMetazoa" id="PPAI007719-RA">
    <property type="protein sequence ID" value="PPAI007719-PA"/>
    <property type="gene ID" value="PPAI007719"/>
</dbReference>
<proteinExistence type="predicted"/>